<dbReference type="AlphaFoldDB" id="A0A2P6VPP1"/>
<dbReference type="Gene3D" id="3.10.129.10">
    <property type="entry name" value="Hotdog Thioesterase"/>
    <property type="match status" value="1"/>
</dbReference>
<dbReference type="EMBL" id="LHPF02000001">
    <property type="protein sequence ID" value="PSC76074.1"/>
    <property type="molecule type" value="Genomic_DNA"/>
</dbReference>
<dbReference type="SUPFAM" id="SSF54637">
    <property type="entry name" value="Thioesterase/thiol ester dehydrase-isomerase"/>
    <property type="match status" value="1"/>
</dbReference>
<dbReference type="GO" id="GO:0005739">
    <property type="term" value="C:mitochondrion"/>
    <property type="evidence" value="ECO:0007669"/>
    <property type="project" value="TreeGrafter"/>
</dbReference>
<dbReference type="Proteomes" id="UP000239649">
    <property type="component" value="Unassembled WGS sequence"/>
</dbReference>
<comment type="caution">
    <text evidence="1">The sequence shown here is derived from an EMBL/GenBank/DDBJ whole genome shotgun (WGS) entry which is preliminary data.</text>
</comment>
<name>A0A2P6VPP1_9CHLO</name>
<dbReference type="OrthoDB" id="3592703at2759"/>
<dbReference type="InterPro" id="IPR029069">
    <property type="entry name" value="HotDog_dom_sf"/>
</dbReference>
<dbReference type="PANTHER" id="PTHR43437">
    <property type="entry name" value="HYDROXYACYL-THIOESTER DEHYDRATASE TYPE 2, MITOCHONDRIAL-RELATED"/>
    <property type="match status" value="1"/>
</dbReference>
<organism evidence="1 2">
    <name type="scientific">Micractinium conductrix</name>
    <dbReference type="NCBI Taxonomy" id="554055"/>
    <lineage>
        <taxon>Eukaryota</taxon>
        <taxon>Viridiplantae</taxon>
        <taxon>Chlorophyta</taxon>
        <taxon>core chlorophytes</taxon>
        <taxon>Trebouxiophyceae</taxon>
        <taxon>Chlorellales</taxon>
        <taxon>Chlorellaceae</taxon>
        <taxon>Chlorella clade</taxon>
        <taxon>Micractinium</taxon>
    </lineage>
</organism>
<dbReference type="GO" id="GO:0006633">
    <property type="term" value="P:fatty acid biosynthetic process"/>
    <property type="evidence" value="ECO:0007669"/>
    <property type="project" value="TreeGrafter"/>
</dbReference>
<dbReference type="PANTHER" id="PTHR43437:SF3">
    <property type="entry name" value="HYDROXYACYL-THIOESTER DEHYDRATASE TYPE 2, MITOCHONDRIAL"/>
    <property type="match status" value="1"/>
</dbReference>
<evidence type="ECO:0000313" key="1">
    <source>
        <dbReference type="EMBL" id="PSC76074.1"/>
    </source>
</evidence>
<reference evidence="1 2" key="1">
    <citation type="journal article" date="2018" name="Plant J.">
        <title>Genome sequences of Chlorella sorokiniana UTEX 1602 and Micractinium conductrix SAG 241.80: implications to maltose excretion by a green alga.</title>
        <authorList>
            <person name="Arriola M.B."/>
            <person name="Velmurugan N."/>
            <person name="Zhang Y."/>
            <person name="Plunkett M.H."/>
            <person name="Hondzo H."/>
            <person name="Barney B.M."/>
        </authorList>
    </citation>
    <scope>NUCLEOTIDE SEQUENCE [LARGE SCALE GENOMIC DNA]</scope>
    <source>
        <strain evidence="1 2">SAG 241.80</strain>
    </source>
</reference>
<proteinExistence type="predicted"/>
<gene>
    <name evidence="1" type="primary">g882</name>
    <name evidence="1" type="ORF">C2E20_0882</name>
</gene>
<dbReference type="STRING" id="554055.A0A2P6VPP1"/>
<accession>A0A2P6VPP1</accession>
<dbReference type="GO" id="GO:0019171">
    <property type="term" value="F:(3R)-hydroxyacyl-[acyl-carrier-protein] dehydratase activity"/>
    <property type="evidence" value="ECO:0007669"/>
    <property type="project" value="TreeGrafter"/>
</dbReference>
<keyword evidence="2" id="KW-1185">Reference proteome</keyword>
<protein>
    <submittedName>
        <fullName evidence="1">Hydroxyacyl-thioester dehydratase type mitochondrial</fullName>
    </submittedName>
</protein>
<sequence length="111" mass="11129">MLMASLFPAIIGSHFPGALYLSQTLKFKAPALVGESLEARLTVERSSGSRVTFQTLCCRADSGRVLVEGAALAIMPRQLTQGAEAAAAEAAAAAARAAAAAAAAAAARGKA</sequence>
<dbReference type="InterPro" id="IPR050965">
    <property type="entry name" value="UPF0336/Enoyl-CoA_hydratase"/>
</dbReference>
<evidence type="ECO:0000313" key="2">
    <source>
        <dbReference type="Proteomes" id="UP000239649"/>
    </source>
</evidence>